<name>A0ABW0QW07_9GAMM</name>
<gene>
    <name evidence="1" type="ORF">ACFPPA_18505</name>
</gene>
<dbReference type="EMBL" id="JBHSNF010000006">
    <property type="protein sequence ID" value="MFC5527742.1"/>
    <property type="molecule type" value="Genomic_DNA"/>
</dbReference>
<dbReference type="Proteomes" id="UP001596114">
    <property type="component" value="Unassembled WGS sequence"/>
</dbReference>
<keyword evidence="2" id="KW-1185">Reference proteome</keyword>
<dbReference type="InterPro" id="IPR027417">
    <property type="entry name" value="P-loop_NTPase"/>
</dbReference>
<dbReference type="SUPFAM" id="SSF52540">
    <property type="entry name" value="P-loop containing nucleoside triphosphate hydrolases"/>
    <property type="match status" value="1"/>
</dbReference>
<proteinExistence type="predicted"/>
<comment type="caution">
    <text evidence="1">The sequence shown here is derived from an EMBL/GenBank/DDBJ whole genome shotgun (WGS) entry which is preliminary data.</text>
</comment>
<evidence type="ECO:0000313" key="1">
    <source>
        <dbReference type="EMBL" id="MFC5527742.1"/>
    </source>
</evidence>
<reference evidence="2" key="1">
    <citation type="journal article" date="2019" name="Int. J. Syst. Evol. Microbiol.">
        <title>The Global Catalogue of Microorganisms (GCM) 10K type strain sequencing project: providing services to taxonomists for standard genome sequencing and annotation.</title>
        <authorList>
            <consortium name="The Broad Institute Genomics Platform"/>
            <consortium name="The Broad Institute Genome Sequencing Center for Infectious Disease"/>
            <person name="Wu L."/>
            <person name="Ma J."/>
        </authorList>
    </citation>
    <scope>NUCLEOTIDE SEQUENCE [LARGE SCALE GENOMIC DNA]</scope>
    <source>
        <strain evidence="2">CGMCC 1.16619</strain>
    </source>
</reference>
<protein>
    <submittedName>
        <fullName evidence="1">Uncharacterized protein</fullName>
    </submittedName>
</protein>
<dbReference type="RefSeq" id="WP_377322642.1">
    <property type="nucleotide sequence ID" value="NZ_JBHSNF010000006.1"/>
</dbReference>
<evidence type="ECO:0000313" key="2">
    <source>
        <dbReference type="Proteomes" id="UP001596114"/>
    </source>
</evidence>
<sequence length="180" mass="19825">MGKPLIVWNEDELASLLEACADLPVIGIDGLKYAGKSRLTDRLGAKLGWQVVHADDFIRFGARPYPEILDLPALSAAIQRPSLGPKLLDSILLGTVLDALSLAPAPFIYVRRRNPSGSLYDPGYYEHFDPEQMLAVAAEQYLLAGANPDEPMLECELIQYHQRYDPANRATAVFENVVSS</sequence>
<accession>A0ABW0QW07</accession>
<organism evidence="1 2">
    <name type="scientific">Rhodanobacter ginsengisoli</name>
    <dbReference type="NCBI Taxonomy" id="418646"/>
    <lineage>
        <taxon>Bacteria</taxon>
        <taxon>Pseudomonadati</taxon>
        <taxon>Pseudomonadota</taxon>
        <taxon>Gammaproteobacteria</taxon>
        <taxon>Lysobacterales</taxon>
        <taxon>Rhodanobacteraceae</taxon>
        <taxon>Rhodanobacter</taxon>
    </lineage>
</organism>